<dbReference type="Proteomes" id="UP000007383">
    <property type="component" value="Chromosome"/>
</dbReference>
<organism evidence="2 3">
    <name type="scientific">Spirochaeta africana (strain ATCC 700263 / DSM 8902 / Z-7692)</name>
    <dbReference type="NCBI Taxonomy" id="889378"/>
    <lineage>
        <taxon>Bacteria</taxon>
        <taxon>Pseudomonadati</taxon>
        <taxon>Spirochaetota</taxon>
        <taxon>Spirochaetia</taxon>
        <taxon>Spirochaetales</taxon>
        <taxon>Spirochaetaceae</taxon>
        <taxon>Spirochaeta</taxon>
    </lineage>
</organism>
<dbReference type="eggNOG" id="COG2604">
    <property type="taxonomic scope" value="Bacteria"/>
</dbReference>
<dbReference type="PATRIC" id="fig|889378.3.peg.1852"/>
<gene>
    <name evidence="2" type="ordered locus">Spiaf_1863</name>
</gene>
<dbReference type="EMBL" id="CP003282">
    <property type="protein sequence ID" value="AFG37918.1"/>
    <property type="molecule type" value="Genomic_DNA"/>
</dbReference>
<keyword evidence="3" id="KW-1185">Reference proteome</keyword>
<evidence type="ECO:0000259" key="1">
    <source>
        <dbReference type="Pfam" id="PF01973"/>
    </source>
</evidence>
<dbReference type="PANTHER" id="PTHR41786:SF1">
    <property type="entry name" value="6-HYDROXYMETHYLPTERIN DIPHOSPHOKINASE MPTE-LIKE DOMAIN-CONTAINING PROTEIN"/>
    <property type="match status" value="1"/>
</dbReference>
<dbReference type="KEGG" id="sfc:Spiaf_1863"/>
<dbReference type="HOGENOM" id="CLU_467599_0_0_12"/>
<dbReference type="PANTHER" id="PTHR41786">
    <property type="entry name" value="MOTILITY ACCESSORY FACTOR MAF"/>
    <property type="match status" value="1"/>
</dbReference>
<evidence type="ECO:0000313" key="3">
    <source>
        <dbReference type="Proteomes" id="UP000007383"/>
    </source>
</evidence>
<dbReference type="Pfam" id="PF01973">
    <property type="entry name" value="MptE-like"/>
    <property type="match status" value="1"/>
</dbReference>
<dbReference type="STRING" id="889378.Spiaf_1863"/>
<evidence type="ECO:0000313" key="2">
    <source>
        <dbReference type="EMBL" id="AFG37918.1"/>
    </source>
</evidence>
<reference evidence="3" key="1">
    <citation type="journal article" date="2013" name="Stand. Genomic Sci.">
        <title>Complete genome sequence of the halophilic bacterium Spirochaeta africana type strain (Z-7692(T)) from the alkaline Lake Magadi in the East African Rift.</title>
        <authorList>
            <person name="Liolos K."/>
            <person name="Abt B."/>
            <person name="Scheuner C."/>
            <person name="Teshima H."/>
            <person name="Held B."/>
            <person name="Lapidus A."/>
            <person name="Nolan M."/>
            <person name="Lucas S."/>
            <person name="Deshpande S."/>
            <person name="Cheng J.F."/>
            <person name="Tapia R."/>
            <person name="Goodwin L.A."/>
            <person name="Pitluck S."/>
            <person name="Pagani I."/>
            <person name="Ivanova N."/>
            <person name="Mavromatis K."/>
            <person name="Mikhailova N."/>
            <person name="Huntemann M."/>
            <person name="Pati A."/>
            <person name="Chen A."/>
            <person name="Palaniappan K."/>
            <person name="Land M."/>
            <person name="Rohde M."/>
            <person name="Tindall B.J."/>
            <person name="Detter J.C."/>
            <person name="Goker M."/>
            <person name="Bristow J."/>
            <person name="Eisen J.A."/>
            <person name="Markowitz V."/>
            <person name="Hugenholtz P."/>
            <person name="Woyke T."/>
            <person name="Klenk H.P."/>
            <person name="Kyrpides N.C."/>
        </authorList>
    </citation>
    <scope>NUCLEOTIDE SEQUENCE</scope>
    <source>
        <strain evidence="3">ATCC 700263 / DSM 8902 / Z-7692</strain>
    </source>
</reference>
<dbReference type="AlphaFoldDB" id="H9UK75"/>
<proteinExistence type="predicted"/>
<dbReference type="OrthoDB" id="362850at2"/>
<accession>H9UK75</accession>
<dbReference type="InterPro" id="IPR002826">
    <property type="entry name" value="MptE-like"/>
</dbReference>
<dbReference type="RefSeq" id="WP_014455901.1">
    <property type="nucleotide sequence ID" value="NC_017098.1"/>
</dbReference>
<protein>
    <recommendedName>
        <fullName evidence="1">6-hydroxymethylpterin diphosphokinase MptE-like domain-containing protein</fullName>
    </recommendedName>
</protein>
<feature type="domain" description="6-hydroxymethylpterin diphosphokinase MptE-like" evidence="1">
    <location>
        <begin position="166"/>
        <end position="331"/>
    </location>
</feature>
<sequence length="515" mass="55872">MPDQRREIAAAGDQVTIDGRPMYTAPPAAGITRRLSAVPVQDDTLYIVCSPLRGFGIAELQQMLPESSLICALELDSRVHAEFGAAGCPAGIAYYSANDLGKLEQLLREATSRGVRRVQCVSLNGGYRLHAERYRKIERSLLTILREEYQNRATALHLGRLWIRNSIRNFPAAISTPQLLTGNTSLPAVVLGAGPSTDLILPYLEAMAESAILIAVDTVLPSLLSAGVVPDIVLALESQFVNIYDFVPGIPDSALYVLDTSSYPGLAHVLPEDLLCWVHTPFARLSLLNRLYASLPGLTPLGSVGPAALQLAQQLCRGATICAGIDFAYTVEKSHCRDSAPVLNDRLARDRQSCPVWYRQAAARSPRLQQARDGSVVYTDLVLQRYQETLQAHARGFSVRTIAGPGLPIGLSVQEAGAFLSSSAGGEKIGQPGSRSRQRMLRRALTRQNLAPAGAAAPHIQRELAYLASARTAIASRKDIHPETDYIAYGLGPQPTAAQLDLMARYYQDRWSQLG</sequence>
<name>H9UK75_SPIAZ</name>